<dbReference type="CDD" id="cd22823">
    <property type="entry name" value="Gal_Rha_Lectin"/>
    <property type="match status" value="1"/>
</dbReference>
<protein>
    <recommendedName>
        <fullName evidence="6">SUEL-type lectin domain-containing protein</fullName>
    </recommendedName>
</protein>
<feature type="signal peptide" evidence="3">
    <location>
        <begin position="1"/>
        <end position="25"/>
    </location>
</feature>
<feature type="region of interest" description="Disordered" evidence="1">
    <location>
        <begin position="587"/>
        <end position="674"/>
    </location>
</feature>
<evidence type="ECO:0000313" key="4">
    <source>
        <dbReference type="EMBL" id="KAK3578544.1"/>
    </source>
</evidence>
<evidence type="ECO:0000256" key="3">
    <source>
        <dbReference type="SAM" id="SignalP"/>
    </source>
</evidence>
<dbReference type="InterPro" id="IPR035914">
    <property type="entry name" value="Sperma_CUB_dom_sf"/>
</dbReference>
<reference evidence="4" key="1">
    <citation type="journal article" date="2021" name="Genome Biol. Evol.">
        <title>A High-Quality Reference Genome for a Parasitic Bivalve with Doubly Uniparental Inheritance (Bivalvia: Unionida).</title>
        <authorList>
            <person name="Smith C.H."/>
        </authorList>
    </citation>
    <scope>NUCLEOTIDE SEQUENCE</scope>
    <source>
        <strain evidence="4">CHS0354</strain>
    </source>
</reference>
<organism evidence="4 5">
    <name type="scientific">Potamilus streckersoni</name>
    <dbReference type="NCBI Taxonomy" id="2493646"/>
    <lineage>
        <taxon>Eukaryota</taxon>
        <taxon>Metazoa</taxon>
        <taxon>Spiralia</taxon>
        <taxon>Lophotrochozoa</taxon>
        <taxon>Mollusca</taxon>
        <taxon>Bivalvia</taxon>
        <taxon>Autobranchia</taxon>
        <taxon>Heteroconchia</taxon>
        <taxon>Palaeoheterodonta</taxon>
        <taxon>Unionida</taxon>
        <taxon>Unionoidea</taxon>
        <taxon>Unionidae</taxon>
        <taxon>Ambleminae</taxon>
        <taxon>Lampsilini</taxon>
        <taxon>Potamilus</taxon>
    </lineage>
</organism>
<gene>
    <name evidence="4" type="ORF">CHS0354_025254</name>
</gene>
<proteinExistence type="predicted"/>
<evidence type="ECO:0000313" key="5">
    <source>
        <dbReference type="Proteomes" id="UP001195483"/>
    </source>
</evidence>
<accession>A0AAE0RS22</accession>
<feature type="compositionally biased region" description="Basic and acidic residues" evidence="1">
    <location>
        <begin position="614"/>
        <end position="631"/>
    </location>
</feature>
<comment type="caution">
    <text evidence="4">The sequence shown here is derived from an EMBL/GenBank/DDBJ whole genome shotgun (WGS) entry which is preliminary data.</text>
</comment>
<dbReference type="SUPFAM" id="SSF49854">
    <property type="entry name" value="Spermadhesin, CUB domain"/>
    <property type="match status" value="1"/>
</dbReference>
<evidence type="ECO:0000256" key="2">
    <source>
        <dbReference type="SAM" id="Phobius"/>
    </source>
</evidence>
<feature type="transmembrane region" description="Helical" evidence="2">
    <location>
        <begin position="496"/>
        <end position="519"/>
    </location>
</feature>
<keyword evidence="3" id="KW-0732">Signal</keyword>
<evidence type="ECO:0008006" key="6">
    <source>
        <dbReference type="Google" id="ProtNLM"/>
    </source>
</evidence>
<sequence length="717" mass="78915">MKLFRRTVQLKFLVWIIFHLVQVSDEDTKYSCIASMSSEEEGEMDEFEGEDESEEYEGSIQSGSLSCSVSGQRIILVTRIAYGYGLTRTCASGSICQDEFDVGGPVADRCDGQASCYVTLLPPRFLACGRRSNYMVIEYECLDALSTFDVCEDMQTIVHSSAIVILSPGYLGHHRSRPARMCECIVRTPESEDFLLNFLQTKLSSEGNMCPTEYVLLENKRSLNQSAVDRSIEVCGRRRLGNQFFTGVARLTFASGGPMYSKGFAAMFSANPNSYRPSIEIECGIVNLIGEPVPPSIPAVSNRAGTPGPPSATSRGSWVGANARSFPNTNVITDLSRGQSRSFLMPPTGWDDSRIDDATERFGQGLPILAGSHGILGFGNPEQQLRDHFPDTSNRRIRFPLRSSNAPPTNASLGNESGNAAPKETFPLTKAVNSNNQPLPVSRPPSIPSGRVTPGQRARSTQSAGKAGGLGVDEDNSRSVTVEPVPQEHKSQTGSMVALVMGTIGAVLILGSVGIFYYYNARKRRRINARERRERRHQIYGITGTSASSTYGKDWEMTESVYATVADVAAHACANPAVAETAFQISHSRDVHTSKQKTSKCPGRPDEEIQSGKNDSHYHNINDISQHETPKTEIAVVEIHKRPKSESDDERENNRESNRSDDKGLPNYHSGSRDKLKNSCRYCGRVHLTICPRLRAELMYDNNFSDGKKYLNEPTVV</sequence>
<feature type="region of interest" description="Disordered" evidence="1">
    <location>
        <begin position="398"/>
        <end position="493"/>
    </location>
</feature>
<evidence type="ECO:0000256" key="1">
    <source>
        <dbReference type="SAM" id="MobiDB-lite"/>
    </source>
</evidence>
<feature type="compositionally biased region" description="Polar residues" evidence="1">
    <location>
        <begin position="402"/>
        <end position="418"/>
    </location>
</feature>
<reference evidence="4" key="3">
    <citation type="submission" date="2023-05" db="EMBL/GenBank/DDBJ databases">
        <authorList>
            <person name="Smith C.H."/>
        </authorList>
    </citation>
    <scope>NUCLEOTIDE SEQUENCE</scope>
    <source>
        <strain evidence="4">CHS0354</strain>
        <tissue evidence="4">Mantle</tissue>
    </source>
</reference>
<keyword evidence="2" id="KW-0812">Transmembrane</keyword>
<feature type="chain" id="PRO_5042078260" description="SUEL-type lectin domain-containing protein" evidence="3">
    <location>
        <begin position="26"/>
        <end position="717"/>
    </location>
</feature>
<reference evidence="4" key="2">
    <citation type="journal article" date="2021" name="Genome Biol. Evol.">
        <title>Developing a high-quality reference genome for a parasitic bivalve with doubly uniparental inheritance (Bivalvia: Unionida).</title>
        <authorList>
            <person name="Smith C.H."/>
        </authorList>
    </citation>
    <scope>NUCLEOTIDE SEQUENCE</scope>
    <source>
        <strain evidence="4">CHS0354</strain>
        <tissue evidence="4">Mantle</tissue>
    </source>
</reference>
<keyword evidence="2" id="KW-1133">Transmembrane helix</keyword>
<keyword evidence="2" id="KW-0472">Membrane</keyword>
<feature type="compositionally biased region" description="Basic and acidic residues" evidence="1">
    <location>
        <begin position="638"/>
        <end position="664"/>
    </location>
</feature>
<dbReference type="EMBL" id="JAEAOA010001506">
    <property type="protein sequence ID" value="KAK3578544.1"/>
    <property type="molecule type" value="Genomic_DNA"/>
</dbReference>
<name>A0AAE0RS22_9BIVA</name>
<keyword evidence="5" id="KW-1185">Reference proteome</keyword>
<dbReference type="AlphaFoldDB" id="A0AAE0RS22"/>
<dbReference type="Proteomes" id="UP001195483">
    <property type="component" value="Unassembled WGS sequence"/>
</dbReference>